<name>A0A2P6Q0V0_ROSCH</name>
<dbReference type="AlphaFoldDB" id="A0A2P6Q0V0"/>
<dbReference type="Proteomes" id="UP000238479">
    <property type="component" value="Chromosome 6"/>
</dbReference>
<dbReference type="PANTHER" id="PTHR34362:SF1">
    <property type="entry name" value="WPP DOMAIN-CONTAINING PROTEIN 1-RELATED"/>
    <property type="match status" value="1"/>
</dbReference>
<dbReference type="STRING" id="74649.A0A2P6Q0V0"/>
<evidence type="ECO:0000313" key="7">
    <source>
        <dbReference type="EMBL" id="PRQ27776.1"/>
    </source>
</evidence>
<feature type="region of interest" description="Disordered" evidence="5">
    <location>
        <begin position="125"/>
        <end position="163"/>
    </location>
</feature>
<feature type="compositionally biased region" description="Low complexity" evidence="5">
    <location>
        <begin position="125"/>
        <end position="150"/>
    </location>
</feature>
<feature type="region of interest" description="Disordered" evidence="5">
    <location>
        <begin position="55"/>
        <end position="77"/>
    </location>
</feature>
<evidence type="ECO:0000256" key="2">
    <source>
        <dbReference type="ARBA" id="ARBA00004496"/>
    </source>
</evidence>
<keyword evidence="8" id="KW-1185">Reference proteome</keyword>
<evidence type="ECO:0000256" key="4">
    <source>
        <dbReference type="ARBA" id="ARBA00023242"/>
    </source>
</evidence>
<dbReference type="PANTHER" id="PTHR34362">
    <property type="entry name" value="WPP DOMAIN-CONTAINING PROTEIN 1-RELATED"/>
    <property type="match status" value="1"/>
</dbReference>
<keyword evidence="3" id="KW-0963">Cytoplasm</keyword>
<protein>
    <submittedName>
        <fullName evidence="7">Putative WPP domain-containing protein</fullName>
    </submittedName>
</protein>
<dbReference type="InterPro" id="IPR025265">
    <property type="entry name" value="WPP_dom"/>
</dbReference>
<accession>A0A2P6Q0V0</accession>
<proteinExistence type="predicted"/>
<dbReference type="GO" id="GO:0005737">
    <property type="term" value="C:cytoplasm"/>
    <property type="evidence" value="ECO:0007669"/>
    <property type="project" value="UniProtKB-SubCell"/>
</dbReference>
<dbReference type="Gramene" id="PRQ27776">
    <property type="protein sequence ID" value="PRQ27776"/>
    <property type="gene ID" value="RchiOBHm_Chr6g0308881"/>
</dbReference>
<feature type="region of interest" description="Disordered" evidence="5">
    <location>
        <begin position="1"/>
        <end position="40"/>
    </location>
</feature>
<feature type="compositionally biased region" description="Basic and acidic residues" evidence="5">
    <location>
        <begin position="154"/>
        <end position="163"/>
    </location>
</feature>
<sequence>MSDAESTLEAVDSQEPPKQQESQDRKPSSGAAYSLWPPTDRTRNAVVDRLIETLSTPSPLSRRYGTLSADEANEESRRIEQDAFAAAGGSAATEVSGENGMKILQIYSKEISKRMLEVVKAKNAAASAAENGASETAETGSTAAADDAAAVPSEDVKTETEST</sequence>
<feature type="domain" description="WPP" evidence="6">
    <location>
        <begin position="34"/>
        <end position="128"/>
    </location>
</feature>
<evidence type="ECO:0000313" key="8">
    <source>
        <dbReference type="Proteomes" id="UP000238479"/>
    </source>
</evidence>
<dbReference type="GO" id="GO:0005634">
    <property type="term" value="C:nucleus"/>
    <property type="evidence" value="ECO:0007669"/>
    <property type="project" value="UniProtKB-SubCell"/>
</dbReference>
<dbReference type="OrthoDB" id="1927559at2759"/>
<dbReference type="Pfam" id="PF13943">
    <property type="entry name" value="WPP"/>
    <property type="match status" value="1"/>
</dbReference>
<dbReference type="OMA" id="THRIWPP"/>
<keyword evidence="4" id="KW-0539">Nucleus</keyword>
<reference evidence="7 8" key="1">
    <citation type="journal article" date="2018" name="Nat. Genet.">
        <title>The Rosa genome provides new insights in the design of modern roses.</title>
        <authorList>
            <person name="Bendahmane M."/>
        </authorList>
    </citation>
    <scope>NUCLEOTIDE SEQUENCE [LARGE SCALE GENOMIC DNA]</scope>
    <source>
        <strain evidence="8">cv. Old Blush</strain>
    </source>
</reference>
<gene>
    <name evidence="7" type="ORF">RchiOBHm_Chr6g0308881</name>
</gene>
<dbReference type="InterPro" id="IPR038214">
    <property type="entry name" value="WPP_sf"/>
</dbReference>
<dbReference type="GO" id="GO:0048527">
    <property type="term" value="P:lateral root development"/>
    <property type="evidence" value="ECO:0007669"/>
    <property type="project" value="InterPro"/>
</dbReference>
<dbReference type="GO" id="GO:0000278">
    <property type="term" value="P:mitotic cell cycle"/>
    <property type="evidence" value="ECO:0007669"/>
    <property type="project" value="InterPro"/>
</dbReference>
<organism evidence="7 8">
    <name type="scientific">Rosa chinensis</name>
    <name type="common">China rose</name>
    <dbReference type="NCBI Taxonomy" id="74649"/>
    <lineage>
        <taxon>Eukaryota</taxon>
        <taxon>Viridiplantae</taxon>
        <taxon>Streptophyta</taxon>
        <taxon>Embryophyta</taxon>
        <taxon>Tracheophyta</taxon>
        <taxon>Spermatophyta</taxon>
        <taxon>Magnoliopsida</taxon>
        <taxon>eudicotyledons</taxon>
        <taxon>Gunneridae</taxon>
        <taxon>Pentapetalae</taxon>
        <taxon>rosids</taxon>
        <taxon>fabids</taxon>
        <taxon>Rosales</taxon>
        <taxon>Rosaceae</taxon>
        <taxon>Rosoideae</taxon>
        <taxon>Rosoideae incertae sedis</taxon>
        <taxon>Rosa</taxon>
    </lineage>
</organism>
<comment type="caution">
    <text evidence="7">The sequence shown here is derived from an EMBL/GenBank/DDBJ whole genome shotgun (WGS) entry which is preliminary data.</text>
</comment>
<dbReference type="EMBL" id="PDCK01000044">
    <property type="protein sequence ID" value="PRQ27776.1"/>
    <property type="molecule type" value="Genomic_DNA"/>
</dbReference>
<comment type="subcellular location">
    <subcellularLocation>
        <location evidence="2">Cytoplasm</location>
    </subcellularLocation>
    <subcellularLocation>
        <location evidence="1">Nucleus</location>
    </subcellularLocation>
</comment>
<evidence type="ECO:0000256" key="3">
    <source>
        <dbReference type="ARBA" id="ARBA00022490"/>
    </source>
</evidence>
<dbReference type="InterPro" id="IPR044692">
    <property type="entry name" value="WPP1/2/3"/>
</dbReference>
<evidence type="ECO:0000256" key="5">
    <source>
        <dbReference type="SAM" id="MobiDB-lite"/>
    </source>
</evidence>
<evidence type="ECO:0000256" key="1">
    <source>
        <dbReference type="ARBA" id="ARBA00004123"/>
    </source>
</evidence>
<dbReference type="Gene3D" id="1.10.246.200">
    <property type="entry name" value="WPP domain"/>
    <property type="match status" value="1"/>
</dbReference>
<evidence type="ECO:0000259" key="6">
    <source>
        <dbReference type="Pfam" id="PF13943"/>
    </source>
</evidence>